<dbReference type="AlphaFoldDB" id="A0AAV8U463"/>
<keyword evidence="2 3" id="KW-0808">Transferase</keyword>
<evidence type="ECO:0000313" key="5">
    <source>
        <dbReference type="EMBL" id="KAJ8773135.1"/>
    </source>
</evidence>
<evidence type="ECO:0000259" key="4">
    <source>
        <dbReference type="Pfam" id="PF00685"/>
    </source>
</evidence>
<comment type="similarity">
    <text evidence="1 3">Belongs to the sulfotransferase 1 family.</text>
</comment>
<dbReference type="SUPFAM" id="SSF52540">
    <property type="entry name" value="P-loop containing nucleoside triphosphate hydrolases"/>
    <property type="match status" value="1"/>
</dbReference>
<dbReference type="EC" id="2.8.2.-" evidence="3"/>
<evidence type="ECO:0000313" key="6">
    <source>
        <dbReference type="Proteomes" id="UP001159364"/>
    </source>
</evidence>
<dbReference type="Gene3D" id="3.40.50.300">
    <property type="entry name" value="P-loop containing nucleotide triphosphate hydrolases"/>
    <property type="match status" value="2"/>
</dbReference>
<dbReference type="EMBL" id="JAIWQS010000002">
    <property type="protein sequence ID" value="KAJ8773135.1"/>
    <property type="molecule type" value="Genomic_DNA"/>
</dbReference>
<evidence type="ECO:0000256" key="3">
    <source>
        <dbReference type="RuleBase" id="RU361155"/>
    </source>
</evidence>
<organism evidence="5 6">
    <name type="scientific">Erythroxylum novogranatense</name>
    <dbReference type="NCBI Taxonomy" id="1862640"/>
    <lineage>
        <taxon>Eukaryota</taxon>
        <taxon>Viridiplantae</taxon>
        <taxon>Streptophyta</taxon>
        <taxon>Embryophyta</taxon>
        <taxon>Tracheophyta</taxon>
        <taxon>Spermatophyta</taxon>
        <taxon>Magnoliopsida</taxon>
        <taxon>eudicotyledons</taxon>
        <taxon>Gunneridae</taxon>
        <taxon>Pentapetalae</taxon>
        <taxon>rosids</taxon>
        <taxon>fabids</taxon>
        <taxon>Malpighiales</taxon>
        <taxon>Erythroxylaceae</taxon>
        <taxon>Erythroxylum</taxon>
    </lineage>
</organism>
<dbReference type="GO" id="GO:0008146">
    <property type="term" value="F:sulfotransferase activity"/>
    <property type="evidence" value="ECO:0007669"/>
    <property type="project" value="InterPro"/>
</dbReference>
<dbReference type="PANTHER" id="PTHR11783">
    <property type="entry name" value="SULFOTRANSFERASE SULT"/>
    <property type="match status" value="1"/>
</dbReference>
<accession>A0AAV8U463</accession>
<feature type="domain" description="Sulfotransferase" evidence="4">
    <location>
        <begin position="147"/>
        <end position="197"/>
    </location>
</feature>
<keyword evidence="6" id="KW-1185">Reference proteome</keyword>
<feature type="domain" description="Sulfotransferase" evidence="4">
    <location>
        <begin position="17"/>
        <end position="63"/>
    </location>
</feature>
<comment type="caution">
    <text evidence="5">The sequence shown here is derived from an EMBL/GenBank/DDBJ whole genome shotgun (WGS) entry which is preliminary data.</text>
</comment>
<gene>
    <name evidence="5" type="ORF">K2173_028312</name>
</gene>
<reference evidence="5 6" key="1">
    <citation type="submission" date="2021-09" db="EMBL/GenBank/DDBJ databases">
        <title>Genomic insights and catalytic innovation underlie evolution of tropane alkaloids biosynthesis.</title>
        <authorList>
            <person name="Wang Y.-J."/>
            <person name="Tian T."/>
            <person name="Huang J.-P."/>
            <person name="Huang S.-X."/>
        </authorList>
    </citation>
    <scope>NUCLEOTIDE SEQUENCE [LARGE SCALE GENOMIC DNA]</scope>
    <source>
        <strain evidence="5">KIB-2018</strain>
        <tissue evidence="5">Leaf</tissue>
    </source>
</reference>
<dbReference type="InterPro" id="IPR027417">
    <property type="entry name" value="P-loop_NTPase"/>
</dbReference>
<dbReference type="Pfam" id="PF00685">
    <property type="entry name" value="Sulfotransfer_1"/>
    <property type="match status" value="2"/>
</dbReference>
<evidence type="ECO:0000256" key="1">
    <source>
        <dbReference type="ARBA" id="ARBA00005771"/>
    </source>
</evidence>
<sequence length="199" mass="22767">MEDMCHYQGFWFRSGEPHILLVTVPKSGTTWLKAFIFSIVNRGRYDVSSHPNPHECVPLLEHKLFRNVCLHHVCLLRTCLTLCCRSQSQVQAVELFISVATQKMCLYHYGVSGSGPYWGHVLEYCKASLKSAETILFLKYKDIKMNTSENATQSFLVNRDGIFGGGIKNDVFFREGMVGDWKNHLTPQMIQCLDQITEL</sequence>
<dbReference type="Proteomes" id="UP001159364">
    <property type="component" value="Linkage Group LG02"/>
</dbReference>
<name>A0AAV8U463_9ROSI</name>
<protein>
    <recommendedName>
        <fullName evidence="3">Sulfotransferase</fullName>
        <ecNumber evidence="3">2.8.2.-</ecNumber>
    </recommendedName>
</protein>
<proteinExistence type="inferred from homology"/>
<evidence type="ECO:0000256" key="2">
    <source>
        <dbReference type="ARBA" id="ARBA00022679"/>
    </source>
</evidence>
<dbReference type="InterPro" id="IPR000863">
    <property type="entry name" value="Sulfotransferase_dom"/>
</dbReference>